<dbReference type="AlphaFoldDB" id="A0A0N1HBJ3"/>
<reference evidence="1 2" key="1">
    <citation type="submission" date="2015-06" db="EMBL/GenBank/DDBJ databases">
        <title>Draft genome of the ant-associated black yeast Phialophora attae CBS 131958.</title>
        <authorList>
            <person name="Moreno L.F."/>
            <person name="Stielow B.J."/>
            <person name="de Hoog S."/>
            <person name="Vicente V.A."/>
            <person name="Weiss V.A."/>
            <person name="de Vries M."/>
            <person name="Cruz L.M."/>
            <person name="Souza E.M."/>
        </authorList>
    </citation>
    <scope>NUCLEOTIDE SEQUENCE [LARGE SCALE GENOMIC DNA]</scope>
    <source>
        <strain evidence="1 2">CBS 131958</strain>
    </source>
</reference>
<dbReference type="OrthoDB" id="3503208at2759"/>
<dbReference type="STRING" id="1664694.A0A0N1HBJ3"/>
<dbReference type="RefSeq" id="XP_018000725.1">
    <property type="nucleotide sequence ID" value="XM_018139511.1"/>
</dbReference>
<dbReference type="GeneID" id="28731391"/>
<name>A0A0N1HBJ3_9EURO</name>
<comment type="caution">
    <text evidence="1">The sequence shown here is derived from an EMBL/GenBank/DDBJ whole genome shotgun (WGS) entry which is preliminary data.</text>
</comment>
<proteinExistence type="predicted"/>
<dbReference type="VEuPathDB" id="FungiDB:AB675_10720"/>
<evidence type="ECO:0000313" key="1">
    <source>
        <dbReference type="EMBL" id="KPI40762.1"/>
    </source>
</evidence>
<dbReference type="Proteomes" id="UP000038010">
    <property type="component" value="Unassembled WGS sequence"/>
</dbReference>
<dbReference type="InterPro" id="IPR010296">
    <property type="entry name" value="DUF899_thioredox"/>
</dbReference>
<dbReference type="Pfam" id="PF05988">
    <property type="entry name" value="DUF899"/>
    <property type="match status" value="1"/>
</dbReference>
<accession>A0A0N1HBJ3</accession>
<evidence type="ECO:0008006" key="3">
    <source>
        <dbReference type="Google" id="ProtNLM"/>
    </source>
</evidence>
<organism evidence="1 2">
    <name type="scientific">Cyphellophora attinorum</name>
    <dbReference type="NCBI Taxonomy" id="1664694"/>
    <lineage>
        <taxon>Eukaryota</taxon>
        <taxon>Fungi</taxon>
        <taxon>Dikarya</taxon>
        <taxon>Ascomycota</taxon>
        <taxon>Pezizomycotina</taxon>
        <taxon>Eurotiomycetes</taxon>
        <taxon>Chaetothyriomycetidae</taxon>
        <taxon>Chaetothyriales</taxon>
        <taxon>Cyphellophoraceae</taxon>
        <taxon>Cyphellophora</taxon>
    </lineage>
</organism>
<dbReference type="EMBL" id="LFJN01000011">
    <property type="protein sequence ID" value="KPI40762.1"/>
    <property type="molecule type" value="Genomic_DNA"/>
</dbReference>
<evidence type="ECO:0000313" key="2">
    <source>
        <dbReference type="Proteomes" id="UP000038010"/>
    </source>
</evidence>
<keyword evidence="2" id="KW-1185">Reference proteome</keyword>
<protein>
    <recommendedName>
        <fullName evidence="3">DUF899 domain-containing protein</fullName>
    </recommendedName>
</protein>
<gene>
    <name evidence="1" type="ORF">AB675_10720</name>
</gene>
<sequence length="242" mass="27566">MTAAERNPCIASYDEIEYRPMESITPSDWALARSQLLVQEKQATALLASLAAERRNLPMIKIPDSRRLRFSALDGSPRSLLDLFDGRNQLILYHQMPFDSNGQGCGGCAFFSDHIPHRASLEHLHSRNTTFAATAPATVEQISAFATRMKWSFPFYSINLEMAKHESQEESTTQLWLPESGAFKLACFWRNSDYDVFLTWTTTSRGVEPVLSTYALLDMTKLGRQEEQDGTRFHLHDQYHVI</sequence>